<dbReference type="EMBL" id="BAABIQ010000003">
    <property type="protein sequence ID" value="GAA4781286.1"/>
    <property type="molecule type" value="Genomic_DNA"/>
</dbReference>
<evidence type="ECO:0000259" key="3">
    <source>
        <dbReference type="SMART" id="SM00822"/>
    </source>
</evidence>
<dbReference type="SUPFAM" id="SSF51735">
    <property type="entry name" value="NAD(P)-binding Rossmann-fold domains"/>
    <property type="match status" value="1"/>
</dbReference>
<keyword evidence="2" id="KW-0560">Oxidoreductase</keyword>
<evidence type="ECO:0000256" key="1">
    <source>
        <dbReference type="ARBA" id="ARBA00006484"/>
    </source>
</evidence>
<dbReference type="Gene3D" id="3.40.50.720">
    <property type="entry name" value="NAD(P)-binding Rossmann-like Domain"/>
    <property type="match status" value="1"/>
</dbReference>
<sequence>MKYLDFKGKWVLITGASSGLGEEMARQLAYQYGAHLILLARRQERLEQLRELIERETNSKVDVVVADLSKSEEVEELFLSILDKRAIYAAILNAGITYLGEHLALSNERFNQMIQTNVVSITYMTTLLARYFEERQSKGGMMIVSSMAAIFPTPFQAAYAGTKAYLLNFASALSQELTNKQFSITVFMPGGIATEMTAGNGFNELRGYLMPVKQVAKEGLTAFKKRRPTYIPGFFNRLSSKLSFLLRKDFIIKQTGKTYKKSLDKHSGL</sequence>
<organism evidence="4 5">
    <name type="scientific">Olivibacter ginsenosidimutans</name>
    <dbReference type="NCBI Taxonomy" id="1176537"/>
    <lineage>
        <taxon>Bacteria</taxon>
        <taxon>Pseudomonadati</taxon>
        <taxon>Bacteroidota</taxon>
        <taxon>Sphingobacteriia</taxon>
        <taxon>Sphingobacteriales</taxon>
        <taxon>Sphingobacteriaceae</taxon>
        <taxon>Olivibacter</taxon>
    </lineage>
</organism>
<protein>
    <submittedName>
        <fullName evidence="4">SDR family oxidoreductase</fullName>
    </submittedName>
</protein>
<comment type="similarity">
    <text evidence="1">Belongs to the short-chain dehydrogenases/reductases (SDR) family.</text>
</comment>
<evidence type="ECO:0000256" key="2">
    <source>
        <dbReference type="ARBA" id="ARBA00023002"/>
    </source>
</evidence>
<dbReference type="InterPro" id="IPR002347">
    <property type="entry name" value="SDR_fam"/>
</dbReference>
<dbReference type="SMART" id="SM00822">
    <property type="entry name" value="PKS_KR"/>
    <property type="match status" value="1"/>
</dbReference>
<dbReference type="Pfam" id="PF00106">
    <property type="entry name" value="adh_short"/>
    <property type="match status" value="1"/>
</dbReference>
<name>A0ABP9AGY0_9SPHI</name>
<dbReference type="InterPro" id="IPR057326">
    <property type="entry name" value="KR_dom"/>
</dbReference>
<reference evidence="5" key="1">
    <citation type="journal article" date="2019" name="Int. J. Syst. Evol. Microbiol.">
        <title>The Global Catalogue of Microorganisms (GCM) 10K type strain sequencing project: providing services to taxonomists for standard genome sequencing and annotation.</title>
        <authorList>
            <consortium name="The Broad Institute Genomics Platform"/>
            <consortium name="The Broad Institute Genome Sequencing Center for Infectious Disease"/>
            <person name="Wu L."/>
            <person name="Ma J."/>
        </authorList>
    </citation>
    <scope>NUCLEOTIDE SEQUENCE [LARGE SCALE GENOMIC DNA]</scope>
    <source>
        <strain evidence="5">JCM 18200</strain>
    </source>
</reference>
<dbReference type="PANTHER" id="PTHR42901">
    <property type="entry name" value="ALCOHOL DEHYDROGENASE"/>
    <property type="match status" value="1"/>
</dbReference>
<dbReference type="InterPro" id="IPR036291">
    <property type="entry name" value="NAD(P)-bd_dom_sf"/>
</dbReference>
<dbReference type="RefSeq" id="WP_345230206.1">
    <property type="nucleotide sequence ID" value="NZ_BAABIQ010000003.1"/>
</dbReference>
<dbReference type="PANTHER" id="PTHR42901:SF1">
    <property type="entry name" value="ALCOHOL DEHYDROGENASE"/>
    <property type="match status" value="1"/>
</dbReference>
<feature type="domain" description="Ketoreductase" evidence="3">
    <location>
        <begin position="9"/>
        <end position="195"/>
    </location>
</feature>
<proteinExistence type="inferred from homology"/>
<keyword evidence="5" id="KW-1185">Reference proteome</keyword>
<accession>A0ABP9AGY0</accession>
<dbReference type="PROSITE" id="PS00061">
    <property type="entry name" value="ADH_SHORT"/>
    <property type="match status" value="1"/>
</dbReference>
<dbReference type="InterPro" id="IPR020904">
    <property type="entry name" value="Sc_DH/Rdtase_CS"/>
</dbReference>
<evidence type="ECO:0000313" key="4">
    <source>
        <dbReference type="EMBL" id="GAA4781286.1"/>
    </source>
</evidence>
<dbReference type="PRINTS" id="PR00081">
    <property type="entry name" value="GDHRDH"/>
</dbReference>
<dbReference type="Proteomes" id="UP001501411">
    <property type="component" value="Unassembled WGS sequence"/>
</dbReference>
<dbReference type="PIRSF" id="PIRSF000126">
    <property type="entry name" value="11-beta-HSD1"/>
    <property type="match status" value="1"/>
</dbReference>
<gene>
    <name evidence="4" type="ORF">GCM10023231_05910</name>
</gene>
<comment type="caution">
    <text evidence="4">The sequence shown here is derived from an EMBL/GenBank/DDBJ whole genome shotgun (WGS) entry which is preliminary data.</text>
</comment>
<evidence type="ECO:0000313" key="5">
    <source>
        <dbReference type="Proteomes" id="UP001501411"/>
    </source>
</evidence>